<reference evidence="1" key="2">
    <citation type="submission" date="2025-03" db="EMBL/GenBank/DDBJ databases">
        <authorList>
            <consortium name="ELIXIR-Norway"/>
            <consortium name="Elixir Norway"/>
        </authorList>
    </citation>
    <scope>NUCLEOTIDE SEQUENCE</scope>
</reference>
<dbReference type="EMBL" id="OX596095">
    <property type="protein sequence ID" value="CAM9523674.1"/>
    <property type="molecule type" value="Genomic_DNA"/>
</dbReference>
<reference evidence="1" key="1">
    <citation type="submission" date="2023-05" db="EMBL/GenBank/DDBJ databases">
        <authorList>
            <consortium name="ELIXIR-Norway"/>
        </authorList>
    </citation>
    <scope>NUCLEOTIDE SEQUENCE</scope>
</reference>
<sequence length="194" mass="21025">MQDSRGHPNGTELGVFFIFQNGHIMAASHLRCFCRTGPQGGSRKLGFCLILVCEEGSCSDYPAKPLALPHPVMKQSGTSWMWGHPEDKVPAPPGPPSTIRGKFKTSFVKCCPWMWTFYLRAAVAEASFCSKTRLQLSLPFGPSGLPSLGGDFQGSGMGFPVLFVGKKKKSPLGMMLFAAAWPVGSLGSWRVGKR</sequence>
<gene>
    <name evidence="1" type="ORF">MRATA1EN22A_LOCUS3738</name>
</gene>
<protein>
    <submittedName>
        <fullName evidence="1">Uncharacterized protein</fullName>
    </submittedName>
</protein>
<evidence type="ECO:0000313" key="1">
    <source>
        <dbReference type="EMBL" id="CAM9523674.1"/>
    </source>
</evidence>
<accession>A0AC59YAF0</accession>
<evidence type="ECO:0000313" key="2">
    <source>
        <dbReference type="Proteomes" id="UP001162501"/>
    </source>
</evidence>
<dbReference type="Proteomes" id="UP001162501">
    <property type="component" value="Chromosome 11"/>
</dbReference>
<organism evidence="1 2">
    <name type="scientific">Rangifer tarandus platyrhynchus</name>
    <name type="common">Svalbard reindeer</name>
    <dbReference type="NCBI Taxonomy" id="3082113"/>
    <lineage>
        <taxon>Eukaryota</taxon>
        <taxon>Metazoa</taxon>
        <taxon>Chordata</taxon>
        <taxon>Craniata</taxon>
        <taxon>Vertebrata</taxon>
        <taxon>Euteleostomi</taxon>
        <taxon>Mammalia</taxon>
        <taxon>Eutheria</taxon>
        <taxon>Laurasiatheria</taxon>
        <taxon>Artiodactyla</taxon>
        <taxon>Ruminantia</taxon>
        <taxon>Pecora</taxon>
        <taxon>Cervidae</taxon>
        <taxon>Odocoileinae</taxon>
        <taxon>Rangifer</taxon>
    </lineage>
</organism>
<proteinExistence type="predicted"/>
<name>A0AC59YAF0_RANTA</name>